<comment type="caution">
    <text evidence="1">The sequence shown here is derived from an EMBL/GenBank/DDBJ whole genome shotgun (WGS) entry which is preliminary data.</text>
</comment>
<organism evidence="1">
    <name type="scientific">marine sediment metagenome</name>
    <dbReference type="NCBI Taxonomy" id="412755"/>
    <lineage>
        <taxon>unclassified sequences</taxon>
        <taxon>metagenomes</taxon>
        <taxon>ecological metagenomes</taxon>
    </lineage>
</organism>
<dbReference type="AlphaFoldDB" id="X1FMT2"/>
<proteinExistence type="predicted"/>
<evidence type="ECO:0000313" key="1">
    <source>
        <dbReference type="EMBL" id="GAH46292.1"/>
    </source>
</evidence>
<sequence>MSKSGIKQRHKRAVDRAISLLERPPASYKAYEIKDIVFDVIAIKSSEVAIIRIVLDEISSDDISVVRESEMLDMIKNKIVRTINEPMLIRTIQYQAISFSFFFNQEWVYDFIALAVATLPVGSHLGQ</sequence>
<dbReference type="EMBL" id="BARU01007576">
    <property type="protein sequence ID" value="GAH46292.1"/>
    <property type="molecule type" value="Genomic_DNA"/>
</dbReference>
<gene>
    <name evidence="1" type="ORF">S03H2_14921</name>
</gene>
<reference evidence="1" key="1">
    <citation type="journal article" date="2014" name="Front. Microbiol.">
        <title>High frequency of phylogenetically diverse reductive dehalogenase-homologous genes in deep subseafloor sedimentary metagenomes.</title>
        <authorList>
            <person name="Kawai M."/>
            <person name="Futagami T."/>
            <person name="Toyoda A."/>
            <person name="Takaki Y."/>
            <person name="Nishi S."/>
            <person name="Hori S."/>
            <person name="Arai W."/>
            <person name="Tsubouchi T."/>
            <person name="Morono Y."/>
            <person name="Uchiyama I."/>
            <person name="Ito T."/>
            <person name="Fujiyama A."/>
            <person name="Inagaki F."/>
            <person name="Takami H."/>
        </authorList>
    </citation>
    <scope>NUCLEOTIDE SEQUENCE</scope>
    <source>
        <strain evidence="1">Expedition CK06-06</strain>
    </source>
</reference>
<name>X1FMT2_9ZZZZ</name>
<protein>
    <submittedName>
        <fullName evidence="1">Uncharacterized protein</fullName>
    </submittedName>
</protein>
<accession>X1FMT2</accession>